<dbReference type="OrthoDB" id="9797655at2"/>
<dbReference type="Proteomes" id="UP000219565">
    <property type="component" value="Unassembled WGS sequence"/>
</dbReference>
<evidence type="ECO:0000313" key="4">
    <source>
        <dbReference type="Proteomes" id="UP000219565"/>
    </source>
</evidence>
<dbReference type="PANTHER" id="PTHR39081">
    <property type="entry name" value="MUT7-C DOMAIN-CONTAINING PROTEIN"/>
    <property type="match status" value="1"/>
</dbReference>
<dbReference type="AlphaFoldDB" id="A0A285KX60"/>
<evidence type="ECO:0000259" key="1">
    <source>
        <dbReference type="Pfam" id="PF01927"/>
    </source>
</evidence>
<dbReference type="STRING" id="1379680.GCA_001612615_00050"/>
<dbReference type="PANTHER" id="PTHR39081:SF1">
    <property type="entry name" value="MUT7-C RNASE DOMAIN-CONTAINING PROTEIN"/>
    <property type="match status" value="1"/>
</dbReference>
<evidence type="ECO:0008006" key="5">
    <source>
        <dbReference type="Google" id="ProtNLM"/>
    </source>
</evidence>
<dbReference type="EMBL" id="OBEG01000001">
    <property type="protein sequence ID" value="SNY77262.1"/>
    <property type="molecule type" value="Genomic_DNA"/>
</dbReference>
<protein>
    <recommendedName>
        <fullName evidence="5">Twitching motility protein PilT</fullName>
    </recommendedName>
</protein>
<dbReference type="InterPro" id="IPR027798">
    <property type="entry name" value="Ub_Mut7C"/>
</dbReference>
<dbReference type="RefSeq" id="WP_097243783.1">
    <property type="nucleotide sequence ID" value="NZ_JAMTCW010000001.1"/>
</dbReference>
<dbReference type="InterPro" id="IPR002782">
    <property type="entry name" value="Mut7-C_RNAse_dom"/>
</dbReference>
<keyword evidence="4" id="KW-1185">Reference proteome</keyword>
<feature type="domain" description="Ubiquitin Mut7-C" evidence="2">
    <location>
        <begin position="4"/>
        <end position="81"/>
    </location>
</feature>
<sequence length="249" mass="28403">MTAGVELRVYAELNDFLHPDLRYTAQRRPMRPHQTVKDIVEAAGIPHTEIDLMLVNGVSVDFGHRPRPGDRLAVYPMFETLDVGPVTRVRARPLRDPRFVVDVNLGGLARLMRLMGLDARCEWDADDAELAELAAAEHRILLTRDRGLLARRAVTHGVFVHADRPFEQIVELIRRLDLTDRLAPFSRCLRCGGLVTDVAKEEVLDRLEPLTRRYYDAFRQCADCGRVYWQGSHQRRLDDMVARIRAASG</sequence>
<proteinExistence type="predicted"/>
<gene>
    <name evidence="3" type="ORF">SAMN04244553_0961</name>
</gene>
<dbReference type="Pfam" id="PF01927">
    <property type="entry name" value="Mut7-C"/>
    <property type="match status" value="1"/>
</dbReference>
<evidence type="ECO:0000313" key="3">
    <source>
        <dbReference type="EMBL" id="SNY77262.1"/>
    </source>
</evidence>
<name>A0A285KX60_9NOCA</name>
<organism evidence="3 4">
    <name type="scientific">Nocardia amikacinitolerans</name>
    <dbReference type="NCBI Taxonomy" id="756689"/>
    <lineage>
        <taxon>Bacteria</taxon>
        <taxon>Bacillati</taxon>
        <taxon>Actinomycetota</taxon>
        <taxon>Actinomycetes</taxon>
        <taxon>Mycobacteriales</taxon>
        <taxon>Nocardiaceae</taxon>
        <taxon>Nocardia</taxon>
    </lineage>
</organism>
<reference evidence="3 4" key="1">
    <citation type="submission" date="2017-09" db="EMBL/GenBank/DDBJ databases">
        <authorList>
            <person name="Ehlers B."/>
            <person name="Leendertz F.H."/>
        </authorList>
    </citation>
    <scope>NUCLEOTIDE SEQUENCE [LARGE SCALE GENOMIC DNA]</scope>
    <source>
        <strain evidence="3 4">DSM 45537</strain>
    </source>
</reference>
<evidence type="ECO:0000259" key="2">
    <source>
        <dbReference type="Pfam" id="PF14451"/>
    </source>
</evidence>
<dbReference type="Pfam" id="PF14451">
    <property type="entry name" value="Ub-Mut7C"/>
    <property type="match status" value="1"/>
</dbReference>
<feature type="domain" description="Mut7-C RNAse" evidence="1">
    <location>
        <begin position="97"/>
        <end position="240"/>
    </location>
</feature>
<accession>A0A285KX60</accession>